<dbReference type="EMBL" id="JABVEC010000023">
    <property type="protein sequence ID" value="MBC6468986.1"/>
    <property type="molecule type" value="Genomic_DNA"/>
</dbReference>
<comment type="caution">
    <text evidence="1">The sequence shown here is derived from an EMBL/GenBank/DDBJ whole genome shotgun (WGS) entry which is preliminary data.</text>
</comment>
<dbReference type="Proteomes" id="UP000805614">
    <property type="component" value="Unassembled WGS sequence"/>
</dbReference>
<organism evidence="1 2">
    <name type="scientific">Actinomadura alba</name>
    <dbReference type="NCBI Taxonomy" id="406431"/>
    <lineage>
        <taxon>Bacteria</taxon>
        <taxon>Bacillati</taxon>
        <taxon>Actinomycetota</taxon>
        <taxon>Actinomycetes</taxon>
        <taxon>Streptosporangiales</taxon>
        <taxon>Thermomonosporaceae</taxon>
        <taxon>Actinomadura</taxon>
    </lineage>
</organism>
<sequence length="201" mass="21153">MALTGVLATVGLVAWGCSGGGDAGKERSIHNAAGLSTPSPVSTMSVPVATPTITVTATAKVTMRPSVQARAGDACAPEDVVINLDSKADAYRGKARPQFLVSVVNTGKRPCTFGVGPKELELRVTSGPDRIWSSAHCARGDGSSIRLLKRGIPYAATVTWDRKRSTNGCDGSRSLARPGTYVVAVKPDHQRPRREVFRLSP</sequence>
<gene>
    <name evidence="1" type="ORF">HKK74_26335</name>
</gene>
<evidence type="ECO:0000313" key="2">
    <source>
        <dbReference type="Proteomes" id="UP000805614"/>
    </source>
</evidence>
<evidence type="ECO:0000313" key="1">
    <source>
        <dbReference type="EMBL" id="MBC6468986.1"/>
    </source>
</evidence>
<protein>
    <recommendedName>
        <fullName evidence="3">DUF4232 domain-containing protein</fullName>
    </recommendedName>
</protein>
<keyword evidence="2" id="KW-1185">Reference proteome</keyword>
<reference evidence="1 2" key="1">
    <citation type="submission" date="2020-06" db="EMBL/GenBank/DDBJ databases">
        <title>Actinomadura xiongansis sp. nov., isolated from soil of Baiyangdian.</title>
        <authorList>
            <person name="Zhang X."/>
        </authorList>
    </citation>
    <scope>NUCLEOTIDE SEQUENCE [LARGE SCALE GENOMIC DNA]</scope>
    <source>
        <strain evidence="1 2">HBUM206468</strain>
    </source>
</reference>
<accession>A0ABR7LW41</accession>
<proteinExistence type="predicted"/>
<evidence type="ECO:0008006" key="3">
    <source>
        <dbReference type="Google" id="ProtNLM"/>
    </source>
</evidence>
<name>A0ABR7LW41_9ACTN</name>